<reference evidence="2" key="2">
    <citation type="submission" date="2022-09" db="EMBL/GenBank/DDBJ databases">
        <authorList>
            <person name="Sun Q."/>
            <person name="Ohkuma M."/>
        </authorList>
    </citation>
    <scope>NUCLEOTIDE SEQUENCE</scope>
    <source>
        <strain evidence="2">JCM 3093</strain>
    </source>
</reference>
<evidence type="ECO:0000313" key="2">
    <source>
        <dbReference type="EMBL" id="GGK90455.1"/>
    </source>
</evidence>
<comment type="caution">
    <text evidence="2">The sequence shown here is derived from an EMBL/GenBank/DDBJ whole genome shotgun (WGS) entry which is preliminary data.</text>
</comment>
<protein>
    <submittedName>
        <fullName evidence="2">Uncharacterized protein</fullName>
    </submittedName>
</protein>
<feature type="region of interest" description="Disordered" evidence="1">
    <location>
        <begin position="166"/>
        <end position="186"/>
    </location>
</feature>
<dbReference type="Proteomes" id="UP000627984">
    <property type="component" value="Unassembled WGS sequence"/>
</dbReference>
<name>A0AA37BMI5_9ACTN</name>
<dbReference type="AlphaFoldDB" id="A0AA37BMI5"/>
<dbReference type="RefSeq" id="WP_191897539.1">
    <property type="nucleotide sequence ID" value="NZ_BMQD01000023.1"/>
</dbReference>
<reference evidence="2" key="1">
    <citation type="journal article" date="2014" name="Int. J. Syst. Evol. Microbiol.">
        <title>Complete genome sequence of Corynebacterium casei LMG S-19264T (=DSM 44701T), isolated from a smear-ripened cheese.</title>
        <authorList>
            <consortium name="US DOE Joint Genome Institute (JGI-PGF)"/>
            <person name="Walter F."/>
            <person name="Albersmeier A."/>
            <person name="Kalinowski J."/>
            <person name="Ruckert C."/>
        </authorList>
    </citation>
    <scope>NUCLEOTIDE SEQUENCE</scope>
    <source>
        <strain evidence="2">JCM 3093</strain>
    </source>
</reference>
<accession>A0AA37BMI5</accession>
<organism evidence="2 3">
    <name type="scientific">Planomonospora parontospora</name>
    <dbReference type="NCBI Taxonomy" id="58119"/>
    <lineage>
        <taxon>Bacteria</taxon>
        <taxon>Bacillati</taxon>
        <taxon>Actinomycetota</taxon>
        <taxon>Actinomycetes</taxon>
        <taxon>Streptosporangiales</taxon>
        <taxon>Streptosporangiaceae</taxon>
        <taxon>Planomonospora</taxon>
    </lineage>
</organism>
<dbReference type="EMBL" id="BMQD01000023">
    <property type="protein sequence ID" value="GGK90455.1"/>
    <property type="molecule type" value="Genomic_DNA"/>
</dbReference>
<evidence type="ECO:0000313" key="3">
    <source>
        <dbReference type="Proteomes" id="UP000627984"/>
    </source>
</evidence>
<sequence>MTTSTTPATTPADAPAVAAPLTNFAPAELVTMIAEAVAGKLARSTRYMALSFALLATYAVEGKLQEDTVPLDNLLPATDADPAEDVYTDAKGGRWIFRSDRGRVLLGGIAKDHMLAASMKPGKMREVGEKVAAEAAKQEAERIKQEAAKAMADLEAARAELAALKAAQADKPAPAAPKATGRAAAK</sequence>
<gene>
    <name evidence="2" type="ORF">GCM10010126_57410</name>
</gene>
<evidence type="ECO:0000256" key="1">
    <source>
        <dbReference type="SAM" id="MobiDB-lite"/>
    </source>
</evidence>
<proteinExistence type="predicted"/>